<dbReference type="InterPro" id="IPR038765">
    <property type="entry name" value="Papain-like_cys_pep_sf"/>
</dbReference>
<dbReference type="PANTHER" id="PTHR24006:SF660">
    <property type="entry name" value="UBIQUITIN CARBOXYL-TERMINAL HYDROLASE 35"/>
    <property type="match status" value="1"/>
</dbReference>
<organism evidence="3 4">
    <name type="scientific">Tricholaema leucomelas</name>
    <name type="common">pied barbet</name>
    <dbReference type="NCBI Taxonomy" id="240729"/>
    <lineage>
        <taxon>Eukaryota</taxon>
        <taxon>Metazoa</taxon>
        <taxon>Chordata</taxon>
        <taxon>Craniata</taxon>
        <taxon>Vertebrata</taxon>
        <taxon>Euteleostomi</taxon>
        <taxon>Archelosauria</taxon>
        <taxon>Archosauria</taxon>
        <taxon>Dinosauria</taxon>
        <taxon>Saurischia</taxon>
        <taxon>Theropoda</taxon>
        <taxon>Coelurosauria</taxon>
        <taxon>Aves</taxon>
        <taxon>Neognathae</taxon>
        <taxon>Neoaves</taxon>
        <taxon>Telluraves</taxon>
        <taxon>Coraciimorphae</taxon>
        <taxon>Piciformes</taxon>
        <taxon>Lybiidae</taxon>
        <taxon>Tricholaema lacrymosa</taxon>
    </lineage>
</organism>
<dbReference type="Pfam" id="PF00443">
    <property type="entry name" value="UCH"/>
    <property type="match status" value="1"/>
</dbReference>
<dbReference type="GO" id="GO:0005634">
    <property type="term" value="C:nucleus"/>
    <property type="evidence" value="ECO:0007669"/>
    <property type="project" value="TreeGrafter"/>
</dbReference>
<dbReference type="Pfam" id="PF21246">
    <property type="entry name" value="Usp38-like_N"/>
    <property type="match status" value="1"/>
</dbReference>
<protein>
    <recommendedName>
        <fullName evidence="1">Ubiquitin carboxyl-terminal hydrolase</fullName>
        <ecNumber evidence="1">3.4.19.12</ecNumber>
    </recommendedName>
</protein>
<dbReference type="Proteomes" id="UP000627253">
    <property type="component" value="Unassembled WGS sequence"/>
</dbReference>
<dbReference type="GO" id="GO:0016579">
    <property type="term" value="P:protein deubiquitination"/>
    <property type="evidence" value="ECO:0007669"/>
    <property type="project" value="InterPro"/>
</dbReference>
<comment type="similarity">
    <text evidence="1">Belongs to the peptidase C19 family.</text>
</comment>
<dbReference type="PROSITE" id="PS50235">
    <property type="entry name" value="USP_3"/>
    <property type="match status" value="1"/>
</dbReference>
<keyword evidence="1" id="KW-0788">Thiol protease</keyword>
<dbReference type="InterPro" id="IPR001394">
    <property type="entry name" value="Peptidase_C19_UCH"/>
</dbReference>
<dbReference type="SUPFAM" id="SSF48371">
    <property type="entry name" value="ARM repeat"/>
    <property type="match status" value="1"/>
</dbReference>
<evidence type="ECO:0000313" key="3">
    <source>
        <dbReference type="EMBL" id="NXX44927.1"/>
    </source>
</evidence>
<name>A0A852J1J9_9PICI</name>
<sequence length="986" mass="111057">MDKILEAVVMSSYPNNVKQGLVRRVIEAAKQPMDSEQCWSMLELSTKLYLTGDTKYKREIGKEVLEVYGHYHPEEFEEFFNVRFLLSLLQEGYGPLGKRSHYILDYIQLGLQFILESPSANSIFSLLRIEVLRKVCERPSPKQCAKISRLLVQHPQCIPSGKHQLLFCQQLIRCIGHFQCASEREEDIMEFLEQVNKVSGLLQRIWRTQTSAILPSLKELFTIISSTEEQEAPSNALASVVQFVPLELMDSVIRNLTNDDSITDVQMMTAIGRMIDWVSWPLGKNIDKWIIALLKGLAAVKKFSILIEVTLSKIEKVFSKLLYPIVREGALSVLQYMLLSFQHSHEAFHLLLPHIPRLVTSLKKEDSNSATSSLEQLAELIHCMFFRFSGFPDLYEPVLDAVKALPIPNEDRIKHLLGQNAWTSQKNELACFYPRLASKSETGKIGLINLGNTCYMNSIIQSLFMASDFRHSVLNLTEGNSQPLMTKLQWLFAFLEHSQRPAISPETFLSASWPPWFTPGAQQDCSEYLKYLLDRLHEEEKTGKRIYQKLKESSLMSQAVEHHYLNKTLIEKMFGGKMMTKIRCLKCMNVSSREEAFTDLSLAFPPPDRHVPGSKSVCPQFIEPSENPSQLTGSPWIQRKASMAEDPTAPPVLGEMWGLQEPRGATRSLSGDAVGVGAAKDPLSSLGGQAPKDSRSVPDLINYFLSPERLTAENKYHCERCASLQEAEKVAELTEGPHYLILTLLRFSFDPRTMKRKKILDNVSIPVVLKLPILATPEETEEVCQRGKDGAAVPGSGFTSVVYDLCSVVVHSGISSESGHYYCYSRECTDTIPHGDRLPKAASDKQEGVEIQWYLFNDTRVSFSSFESVSNVTSFFPKDTAYVLFYRQRAGRQSCLLHEALAEAGHLHGEPSLHKDLMEAIARDNILYLQEQEKEARNRAAYISALPKSPLWWRDFDRDKDDDNSSGGCSPAAGGGGSGSFHGLVF</sequence>
<dbReference type="InterPro" id="IPR028889">
    <property type="entry name" value="USP"/>
</dbReference>
<reference evidence="3" key="1">
    <citation type="submission" date="2020-02" db="EMBL/GenBank/DDBJ databases">
        <title>Bird 10,000 Genomes (B10K) Project - Family phase.</title>
        <authorList>
            <person name="Zhang G."/>
        </authorList>
    </citation>
    <scope>NUCLEOTIDE SEQUENCE</scope>
    <source>
        <strain evidence="3">B10K-DU-002-37</strain>
        <tissue evidence="3">Muscle</tissue>
    </source>
</reference>
<dbReference type="EMBL" id="WAAF01010891">
    <property type="protein sequence ID" value="NXX44927.1"/>
    <property type="molecule type" value="Genomic_DNA"/>
</dbReference>
<dbReference type="GO" id="GO:0005829">
    <property type="term" value="C:cytosol"/>
    <property type="evidence" value="ECO:0007669"/>
    <property type="project" value="TreeGrafter"/>
</dbReference>
<dbReference type="PANTHER" id="PTHR24006">
    <property type="entry name" value="UBIQUITIN CARBOXYL-TERMINAL HYDROLASE"/>
    <property type="match status" value="1"/>
</dbReference>
<accession>A0A852J1J9</accession>
<gene>
    <name evidence="3" type="primary">Usp38_1</name>
    <name evidence="3" type="ORF">TRILEU_R08518</name>
</gene>
<feature type="domain" description="USP" evidence="2">
    <location>
        <begin position="445"/>
        <end position="889"/>
    </location>
</feature>
<comment type="catalytic activity">
    <reaction evidence="1">
        <text>Thiol-dependent hydrolysis of ester, thioester, amide, peptide and isopeptide bonds formed by the C-terminal Gly of ubiquitin (a 76-residue protein attached to proteins as an intracellular targeting signal).</text>
        <dbReference type="EC" id="3.4.19.12"/>
    </reaction>
</comment>
<comment type="caution">
    <text evidence="3">The sequence shown here is derived from an EMBL/GenBank/DDBJ whole genome shotgun (WGS) entry which is preliminary data.</text>
</comment>
<keyword evidence="1" id="KW-0645">Protease</keyword>
<feature type="non-terminal residue" evidence="3">
    <location>
        <position position="986"/>
    </location>
</feature>
<proteinExistence type="inferred from homology"/>
<keyword evidence="1 3" id="KW-0378">Hydrolase</keyword>
<dbReference type="GO" id="GO:0006511">
    <property type="term" value="P:ubiquitin-dependent protein catabolic process"/>
    <property type="evidence" value="ECO:0007669"/>
    <property type="project" value="InterPro"/>
</dbReference>
<dbReference type="InterPro" id="IPR033840">
    <property type="entry name" value="USP38"/>
</dbReference>
<dbReference type="CDD" id="cd02664">
    <property type="entry name" value="Peptidase_C19H"/>
    <property type="match status" value="1"/>
</dbReference>
<dbReference type="SUPFAM" id="SSF54001">
    <property type="entry name" value="Cysteine proteinases"/>
    <property type="match status" value="1"/>
</dbReference>
<feature type="non-terminal residue" evidence="3">
    <location>
        <position position="1"/>
    </location>
</feature>
<keyword evidence="4" id="KW-1185">Reference proteome</keyword>
<dbReference type="OrthoDB" id="2420415at2759"/>
<dbReference type="PROSITE" id="PS00972">
    <property type="entry name" value="USP_1"/>
    <property type="match status" value="1"/>
</dbReference>
<dbReference type="InterPro" id="IPR018200">
    <property type="entry name" value="USP_CS"/>
</dbReference>
<dbReference type="InterPro" id="IPR016024">
    <property type="entry name" value="ARM-type_fold"/>
</dbReference>
<evidence type="ECO:0000256" key="1">
    <source>
        <dbReference type="RuleBase" id="RU366025"/>
    </source>
</evidence>
<evidence type="ECO:0000313" key="4">
    <source>
        <dbReference type="Proteomes" id="UP000627253"/>
    </source>
</evidence>
<dbReference type="EC" id="3.4.19.12" evidence="1"/>
<keyword evidence="1" id="KW-0833">Ubl conjugation pathway</keyword>
<dbReference type="PROSITE" id="PS00973">
    <property type="entry name" value="USP_2"/>
    <property type="match status" value="1"/>
</dbReference>
<dbReference type="Gene3D" id="3.90.70.10">
    <property type="entry name" value="Cysteine proteinases"/>
    <property type="match status" value="1"/>
</dbReference>
<dbReference type="InterPro" id="IPR050164">
    <property type="entry name" value="Peptidase_C19"/>
</dbReference>
<evidence type="ECO:0000259" key="2">
    <source>
        <dbReference type="PROSITE" id="PS50235"/>
    </source>
</evidence>
<dbReference type="GO" id="GO:0004843">
    <property type="term" value="F:cysteine-type deubiquitinase activity"/>
    <property type="evidence" value="ECO:0007669"/>
    <property type="project" value="UniProtKB-UniRule"/>
</dbReference>
<dbReference type="AlphaFoldDB" id="A0A852J1J9"/>
<dbReference type="InterPro" id="IPR049407">
    <property type="entry name" value="Usp38-like_N"/>
</dbReference>